<proteinExistence type="predicted"/>
<evidence type="ECO:0000313" key="1">
    <source>
        <dbReference type="EMBL" id="MBY82458.1"/>
    </source>
</evidence>
<dbReference type="EMBL" id="GGMS01013255">
    <property type="protein sequence ID" value="MBY82458.1"/>
    <property type="molecule type" value="Transcribed_RNA"/>
</dbReference>
<organism evidence="1">
    <name type="scientific">Sipha flava</name>
    <name type="common">yellow sugarcane aphid</name>
    <dbReference type="NCBI Taxonomy" id="143950"/>
    <lineage>
        <taxon>Eukaryota</taxon>
        <taxon>Metazoa</taxon>
        <taxon>Ecdysozoa</taxon>
        <taxon>Arthropoda</taxon>
        <taxon>Hexapoda</taxon>
        <taxon>Insecta</taxon>
        <taxon>Pterygota</taxon>
        <taxon>Neoptera</taxon>
        <taxon>Paraneoptera</taxon>
        <taxon>Hemiptera</taxon>
        <taxon>Sternorrhyncha</taxon>
        <taxon>Aphidomorpha</taxon>
        <taxon>Aphidoidea</taxon>
        <taxon>Aphididae</taxon>
        <taxon>Sipha</taxon>
    </lineage>
</organism>
<reference evidence="1" key="1">
    <citation type="submission" date="2018-04" db="EMBL/GenBank/DDBJ databases">
        <title>Transcriptome assembly of Sipha flava.</title>
        <authorList>
            <person name="Scully E.D."/>
            <person name="Geib S.M."/>
            <person name="Palmer N.A."/>
            <person name="Koch K."/>
            <person name="Bradshaw J."/>
            <person name="Heng-Moss T."/>
            <person name="Sarath G."/>
        </authorList>
    </citation>
    <scope>NUCLEOTIDE SEQUENCE</scope>
</reference>
<dbReference type="AlphaFoldDB" id="A0A2S2QXJ6"/>
<gene>
    <name evidence="1" type="ORF">g.45266</name>
</gene>
<sequence>MKTTGQAGANAMMVKVATAVAAAKTTGANGKSSKITVRYNKAATLAKIAMTALASLKDVGIRALPEPRKAPQATRVAVRYNNVATLAQVAVTAKTTARASLENVGVRALPKPRKAPKIPDRT</sequence>
<protein>
    <submittedName>
        <fullName evidence="1">Uncharacterized protein</fullName>
    </submittedName>
</protein>
<name>A0A2S2QXJ6_9HEMI</name>
<accession>A0A2S2QXJ6</accession>